<organism evidence="1 2">
    <name type="scientific">Desulfosporosinus acidiphilus (strain DSM 22704 / JCM 16185 / SJ4)</name>
    <dbReference type="NCBI Taxonomy" id="646529"/>
    <lineage>
        <taxon>Bacteria</taxon>
        <taxon>Bacillati</taxon>
        <taxon>Bacillota</taxon>
        <taxon>Clostridia</taxon>
        <taxon>Eubacteriales</taxon>
        <taxon>Desulfitobacteriaceae</taxon>
        <taxon>Desulfosporosinus</taxon>
    </lineage>
</organism>
<dbReference type="AlphaFoldDB" id="I4D3U4"/>
<gene>
    <name evidence="1" type="ordered locus">Desaci_1451</name>
</gene>
<sequence>MDKWFETFFEEKDMPFKTFEIEHHGTIHLIDSDFVIKLIKTCSEEEKKAIQEMLIRIDFRNGDVNDYLHHLAVGYVKTHF</sequence>
<dbReference type="Proteomes" id="UP000002892">
    <property type="component" value="Chromosome"/>
</dbReference>
<dbReference type="OrthoDB" id="2658053at2"/>
<dbReference type="STRING" id="646529.Desaci_1451"/>
<protein>
    <submittedName>
        <fullName evidence="1">Uncharacterized protein</fullName>
    </submittedName>
</protein>
<evidence type="ECO:0000313" key="1">
    <source>
        <dbReference type="EMBL" id="AFM40468.1"/>
    </source>
</evidence>
<name>I4D3U4_DESAJ</name>
<reference evidence="1 2" key="1">
    <citation type="journal article" date="2012" name="J. Bacteriol.">
        <title>Complete genome sequences of Desulfosporosinus orientis DSM765T, Desulfosporosinus youngiae DSM17734T, Desulfosporosinus meridiei DSM13257T, and Desulfosporosinus acidiphilus DSM22704T.</title>
        <authorList>
            <person name="Pester M."/>
            <person name="Brambilla E."/>
            <person name="Alazard D."/>
            <person name="Rattei T."/>
            <person name="Weinmaier T."/>
            <person name="Han J."/>
            <person name="Lucas S."/>
            <person name="Lapidus A."/>
            <person name="Cheng J.F."/>
            <person name="Goodwin L."/>
            <person name="Pitluck S."/>
            <person name="Peters L."/>
            <person name="Ovchinnikova G."/>
            <person name="Teshima H."/>
            <person name="Detter J.C."/>
            <person name="Han C.S."/>
            <person name="Tapia R."/>
            <person name="Land M.L."/>
            <person name="Hauser L."/>
            <person name="Kyrpides N.C."/>
            <person name="Ivanova N.N."/>
            <person name="Pagani I."/>
            <person name="Huntmann M."/>
            <person name="Wei C.L."/>
            <person name="Davenport K.W."/>
            <person name="Daligault H."/>
            <person name="Chain P.S."/>
            <person name="Chen A."/>
            <person name="Mavromatis K."/>
            <person name="Markowitz V."/>
            <person name="Szeto E."/>
            <person name="Mikhailova N."/>
            <person name="Pati A."/>
            <person name="Wagner M."/>
            <person name="Woyke T."/>
            <person name="Ollivier B."/>
            <person name="Klenk H.P."/>
            <person name="Spring S."/>
            <person name="Loy A."/>
        </authorList>
    </citation>
    <scope>NUCLEOTIDE SEQUENCE [LARGE SCALE GENOMIC DNA]</scope>
    <source>
        <strain evidence="2">DSM 22704 / JCM 16185 / SJ4</strain>
    </source>
</reference>
<dbReference type="RefSeq" id="WP_014826475.1">
    <property type="nucleotide sequence ID" value="NC_018068.1"/>
</dbReference>
<dbReference type="EMBL" id="CP003639">
    <property type="protein sequence ID" value="AFM40468.1"/>
    <property type="molecule type" value="Genomic_DNA"/>
</dbReference>
<dbReference type="HOGENOM" id="CLU_2491230_0_0_9"/>
<accession>I4D3U4</accession>
<proteinExistence type="predicted"/>
<dbReference type="KEGG" id="dai:Desaci_1451"/>
<evidence type="ECO:0000313" key="2">
    <source>
        <dbReference type="Proteomes" id="UP000002892"/>
    </source>
</evidence>
<keyword evidence="2" id="KW-1185">Reference proteome</keyword>